<protein>
    <submittedName>
        <fullName evidence="2">Type II secretion system GspH family protein</fullName>
    </submittedName>
</protein>
<proteinExistence type="predicted"/>
<name>A0A915YJD9_9BACT</name>
<sequence length="162" mass="18723">MKTKLAAFTIVELIVVLLLSGIIFTMAMLVIDIMQQQGKHQERAHKEVLEMEQLGALLKQDAYRAKSIWAEGKKLFFDYGSYEIAYQFDPLRICRSILHTSIHIDSFALPTININYAWQQQPVELGRVDKIALESQFFGQPFELIITKLYDNKTLLETNIEQ</sequence>
<accession>A0A915YJD9</accession>
<keyword evidence="1" id="KW-1133">Transmembrane helix</keyword>
<evidence type="ECO:0000256" key="1">
    <source>
        <dbReference type="SAM" id="Phobius"/>
    </source>
</evidence>
<dbReference type="Proteomes" id="UP001060919">
    <property type="component" value="Chromosome"/>
</dbReference>
<keyword evidence="1" id="KW-0472">Membrane</keyword>
<organism evidence="2 3">
    <name type="scientific">Aureispira anguillae</name>
    <dbReference type="NCBI Taxonomy" id="2864201"/>
    <lineage>
        <taxon>Bacteria</taxon>
        <taxon>Pseudomonadati</taxon>
        <taxon>Bacteroidota</taxon>
        <taxon>Saprospiria</taxon>
        <taxon>Saprospirales</taxon>
        <taxon>Saprospiraceae</taxon>
        <taxon>Aureispira</taxon>
    </lineage>
</organism>
<dbReference type="KEGG" id="aup:AsAng_0050790"/>
<evidence type="ECO:0000313" key="3">
    <source>
        <dbReference type="Proteomes" id="UP001060919"/>
    </source>
</evidence>
<reference evidence="2" key="1">
    <citation type="submission" date="2022-09" db="EMBL/GenBank/DDBJ databases">
        <title>Aureispira anguillicida sp. nov., isolated from Leptocephalus of Japanese eel Anguilla japonica.</title>
        <authorList>
            <person name="Yuasa K."/>
            <person name="Mekata T."/>
            <person name="Ikunari K."/>
        </authorList>
    </citation>
    <scope>NUCLEOTIDE SEQUENCE</scope>
    <source>
        <strain evidence="2">EL160426</strain>
    </source>
</reference>
<dbReference type="RefSeq" id="WP_264789520.1">
    <property type="nucleotide sequence ID" value="NZ_AP026867.1"/>
</dbReference>
<dbReference type="EMBL" id="AP026867">
    <property type="protein sequence ID" value="BDS14300.1"/>
    <property type="molecule type" value="Genomic_DNA"/>
</dbReference>
<evidence type="ECO:0000313" key="2">
    <source>
        <dbReference type="EMBL" id="BDS14300.1"/>
    </source>
</evidence>
<dbReference type="AlphaFoldDB" id="A0A915YJD9"/>
<feature type="transmembrane region" description="Helical" evidence="1">
    <location>
        <begin position="6"/>
        <end position="31"/>
    </location>
</feature>
<keyword evidence="1" id="KW-0812">Transmembrane</keyword>
<gene>
    <name evidence="2" type="ORF">AsAng_0050790</name>
</gene>
<keyword evidence="3" id="KW-1185">Reference proteome</keyword>